<evidence type="ECO:0000313" key="1">
    <source>
        <dbReference type="Proteomes" id="UP000829291"/>
    </source>
</evidence>
<dbReference type="SUPFAM" id="SSF47072">
    <property type="entry name" value="Cysteine alpha-hairpin motif"/>
    <property type="match status" value="1"/>
</dbReference>
<dbReference type="PANTHER" id="PTHR21588">
    <property type="entry name" value="COILED-COIL-HELIX-COILED-COIL-HELIX DOMAIN CONTAINING 6"/>
    <property type="match status" value="1"/>
</dbReference>
<dbReference type="OrthoDB" id="70030at2759"/>
<evidence type="ECO:0000313" key="3">
    <source>
        <dbReference type="RefSeq" id="XP_046588853.1"/>
    </source>
</evidence>
<dbReference type="KEGG" id="nlo:107220672"/>
<dbReference type="Proteomes" id="UP000829291">
    <property type="component" value="Chromosome 1"/>
</dbReference>
<dbReference type="GeneID" id="107220672"/>
<dbReference type="PANTHER" id="PTHR21588:SF18">
    <property type="entry name" value="MICOS COMPLEX SUBUNIT MIC19"/>
    <property type="match status" value="1"/>
</dbReference>
<dbReference type="GO" id="GO:0007007">
    <property type="term" value="P:inner mitochondrial membrane organization"/>
    <property type="evidence" value="ECO:0007669"/>
    <property type="project" value="TreeGrafter"/>
</dbReference>
<dbReference type="InterPro" id="IPR052632">
    <property type="entry name" value="MICOS_subunit_Mic19"/>
</dbReference>
<keyword evidence="1" id="KW-1185">Reference proteome</keyword>
<name>A0A6J0BKQ7_NEOLC</name>
<accession>A0A6J0BKQ7</accession>
<dbReference type="RefSeq" id="XP_046588853.1">
    <property type="nucleotide sequence ID" value="XM_046732897.1"/>
</dbReference>
<dbReference type="PROSITE" id="PS51808">
    <property type="entry name" value="CHCH"/>
    <property type="match status" value="1"/>
</dbReference>
<dbReference type="AlphaFoldDB" id="A0A6J0BKQ7"/>
<dbReference type="InterPro" id="IPR009069">
    <property type="entry name" value="Cys_alpha_HP_mot_SF"/>
</dbReference>
<proteinExistence type="predicted"/>
<protein>
    <submittedName>
        <fullName evidence="2 3">MICOS complex subunit MIC19</fullName>
    </submittedName>
</protein>
<organism evidence="1 2">
    <name type="scientific">Neodiprion lecontei</name>
    <name type="common">Redheaded pine sawfly</name>
    <dbReference type="NCBI Taxonomy" id="441921"/>
    <lineage>
        <taxon>Eukaryota</taxon>
        <taxon>Metazoa</taxon>
        <taxon>Ecdysozoa</taxon>
        <taxon>Arthropoda</taxon>
        <taxon>Hexapoda</taxon>
        <taxon>Insecta</taxon>
        <taxon>Pterygota</taxon>
        <taxon>Neoptera</taxon>
        <taxon>Endopterygota</taxon>
        <taxon>Hymenoptera</taxon>
        <taxon>Tenthredinoidea</taxon>
        <taxon>Diprionidae</taxon>
        <taxon>Diprioninae</taxon>
        <taxon>Neodiprion</taxon>
    </lineage>
</organism>
<gene>
    <name evidence="2 3" type="primary">LOC107220672</name>
</gene>
<evidence type="ECO:0000313" key="2">
    <source>
        <dbReference type="RefSeq" id="XP_015514845.1"/>
    </source>
</evidence>
<reference evidence="2" key="1">
    <citation type="submission" date="2025-04" db="UniProtKB">
        <authorList>
            <consortium name="RefSeq"/>
        </authorList>
    </citation>
    <scope>IDENTIFICATION</scope>
    <source>
        <tissue evidence="3">Thorax and Abdomen</tissue>
        <tissue evidence="2">Whole body</tissue>
    </source>
</reference>
<dbReference type="RefSeq" id="XP_015514845.1">
    <property type="nucleotide sequence ID" value="XM_015659359.1"/>
</dbReference>
<sequence length="190" mass="21238">MGSGQSARKLTISNDEVVGVIQVSNAVVQRLQGAEDEIGSKDVRDAQPSNLMSLPSGVPILPGQGAPSNGVAVYHYPEYTISALEIQQQKEEELKSQDQYWQRRLQNLEKNHEKIDTIMETEYKKAVDEFTDGKKAPSTKLPRPPCTENSTEVLKCYQENPKEILKCSTLVEKFSNCVDQRRAKIIAARC</sequence>
<dbReference type="GO" id="GO:0061617">
    <property type="term" value="C:MICOS complex"/>
    <property type="evidence" value="ECO:0007669"/>
    <property type="project" value="TreeGrafter"/>
</dbReference>
<dbReference type="CTD" id="54927"/>